<gene>
    <name evidence="1" type="ORF">I7730_01125</name>
</gene>
<organism evidence="1">
    <name type="scientific">Vibrio vulnificus</name>
    <dbReference type="NCBI Taxonomy" id="672"/>
    <lineage>
        <taxon>Bacteria</taxon>
        <taxon>Pseudomonadati</taxon>
        <taxon>Pseudomonadota</taxon>
        <taxon>Gammaproteobacteria</taxon>
        <taxon>Vibrionales</taxon>
        <taxon>Vibrionaceae</taxon>
        <taxon>Vibrio</taxon>
    </lineage>
</organism>
<dbReference type="Proteomes" id="UP000863257">
    <property type="component" value="Unassembled WGS sequence"/>
</dbReference>
<protein>
    <submittedName>
        <fullName evidence="1">Uncharacterized protein</fullName>
    </submittedName>
</protein>
<sequence length="107" mass="12208">MGCSHLAERFTFKIDTSSILGVSFETKDPISFDISNDAARVASEMLHRILFSSGIDRMSWFRLLNMKLCERLKDGPLSGRELLEKESWVSYVDALTRARNNLSLNLH</sequence>
<comment type="caution">
    <text evidence="1">The sequence shown here is derived from an EMBL/GenBank/DDBJ whole genome shotgun (WGS) entry which is preliminary data.</text>
</comment>
<reference evidence="1" key="2">
    <citation type="submission" date="2019-01" db="EMBL/GenBank/DDBJ databases">
        <authorList>
            <consortium name="NCBI Pathogen Detection Project"/>
        </authorList>
    </citation>
    <scope>NUCLEOTIDE SEQUENCE</scope>
    <source>
        <strain evidence="1">BCW_3452</strain>
    </source>
</reference>
<dbReference type="EMBL" id="DACRBY010000001">
    <property type="protein sequence ID" value="HAS8538401.1"/>
    <property type="molecule type" value="Genomic_DNA"/>
</dbReference>
<accession>A0A8H9K5R7</accession>
<reference evidence="1" key="1">
    <citation type="journal article" date="2018" name="Genome Biol.">
        <title>SKESA: strategic k-mer extension for scrupulous assemblies.</title>
        <authorList>
            <person name="Souvorov A."/>
            <person name="Agarwala R."/>
            <person name="Lipman D.J."/>
        </authorList>
    </citation>
    <scope>NUCLEOTIDE SEQUENCE</scope>
    <source>
        <strain evidence="1">BCW_3452</strain>
    </source>
</reference>
<dbReference type="AlphaFoldDB" id="A0A8H9K5R7"/>
<evidence type="ECO:0000313" key="1">
    <source>
        <dbReference type="EMBL" id="HAS8538401.1"/>
    </source>
</evidence>
<name>A0A8H9K5R7_VIBVL</name>
<proteinExistence type="predicted"/>